<evidence type="ECO:0000313" key="1">
    <source>
        <dbReference type="EMBL" id="TGY97526.1"/>
    </source>
</evidence>
<dbReference type="EMBL" id="SRYA01000006">
    <property type="protein sequence ID" value="TGY97526.1"/>
    <property type="molecule type" value="Genomic_DNA"/>
</dbReference>
<reference evidence="1" key="1">
    <citation type="submission" date="2019-04" db="EMBL/GenBank/DDBJ databases">
        <title>Microbes associate with the intestines of laboratory mice.</title>
        <authorList>
            <person name="Navarre W."/>
            <person name="Wong E."/>
            <person name="Huang K."/>
            <person name="Tropini C."/>
            <person name="Ng K."/>
            <person name="Yu B."/>
        </authorList>
    </citation>
    <scope>NUCLEOTIDE SEQUENCE</scope>
    <source>
        <strain evidence="1">NM01_1-7b</strain>
    </source>
</reference>
<proteinExistence type="predicted"/>
<evidence type="ECO:0000313" key="2">
    <source>
        <dbReference type="Proteomes" id="UP000304953"/>
    </source>
</evidence>
<gene>
    <name evidence="1" type="ORF">E5329_03880</name>
</gene>
<sequence length="418" mass="47815">MPSDIISFVQCVLERNRINVRLCHIEESSDFFPFDHGLREQLLGSDYDHKAFIDGVHQLPRKTLIHVTDAFGCYYSLLRLPQDPDVFFFAGPTVQGDDWKPYYQKICSQNQFSEKFCGELRKYYDLLPNLSIIGGYHTLISELGKTLFGSDLTVMNAVLDTASSFDDLSRTFLKELQQVSGFGIQSVRDRIELENQLIEAVYHGNEALAMEIVQRFGGITVPFRGTPTPTALQYRLVGLNALLRKEAEHASVPLIYANQASNRIMDQIEHLSTPKDCTVILSGMIHTYCKLVKKQSLRQYPPLIQDIIFYANSHLHADLSLNFLSGHFNINKSYLCTLFKKELGITLTEYITGLRIQYAIELLGDTSLTNQEIASLTGFNEVNYFIRKFKRLTGTTPSMYRRSQIQKRKELCKNNLYI</sequence>
<organism evidence="1 2">
    <name type="scientific">Petralouisia muris</name>
    <dbReference type="NCBI Taxonomy" id="3032872"/>
    <lineage>
        <taxon>Bacteria</taxon>
        <taxon>Bacillati</taxon>
        <taxon>Bacillota</taxon>
        <taxon>Clostridia</taxon>
        <taxon>Lachnospirales</taxon>
        <taxon>Lachnospiraceae</taxon>
        <taxon>Petralouisia</taxon>
    </lineage>
</organism>
<comment type="caution">
    <text evidence="1">The sequence shown here is derived from an EMBL/GenBank/DDBJ whole genome shotgun (WGS) entry which is preliminary data.</text>
</comment>
<dbReference type="Proteomes" id="UP000304953">
    <property type="component" value="Unassembled WGS sequence"/>
</dbReference>
<protein>
    <submittedName>
        <fullName evidence="1">AraC family transcriptional regulator</fullName>
    </submittedName>
</protein>
<keyword evidence="2" id="KW-1185">Reference proteome</keyword>
<accession>A0AC61S0V2</accession>
<name>A0AC61S0V2_9FIRM</name>